<dbReference type="PROSITE" id="PS51257">
    <property type="entry name" value="PROKAR_LIPOPROTEIN"/>
    <property type="match status" value="1"/>
</dbReference>
<evidence type="ECO:0008006" key="3">
    <source>
        <dbReference type="Google" id="ProtNLM"/>
    </source>
</evidence>
<evidence type="ECO:0000313" key="2">
    <source>
        <dbReference type="Proteomes" id="UP000662783"/>
    </source>
</evidence>
<proteinExistence type="predicted"/>
<keyword evidence="2" id="KW-1185">Reference proteome</keyword>
<dbReference type="KEGG" id="fuv:JR347_17675"/>
<gene>
    <name evidence="1" type="ORF">JR347_17675</name>
</gene>
<dbReference type="Proteomes" id="UP000662783">
    <property type="component" value="Chromosome"/>
</dbReference>
<protein>
    <recommendedName>
        <fullName evidence="3">DUF4440 domain-containing protein</fullName>
    </recommendedName>
</protein>
<dbReference type="Gene3D" id="3.10.450.50">
    <property type="match status" value="1"/>
</dbReference>
<organism evidence="1 2">
    <name type="scientific">Fulvivirga lutea</name>
    <dbReference type="NCBI Taxonomy" id="2810512"/>
    <lineage>
        <taxon>Bacteria</taxon>
        <taxon>Pseudomonadati</taxon>
        <taxon>Bacteroidota</taxon>
        <taxon>Cytophagia</taxon>
        <taxon>Cytophagales</taxon>
        <taxon>Fulvivirgaceae</taxon>
        <taxon>Fulvivirga</taxon>
    </lineage>
</organism>
<reference evidence="1" key="1">
    <citation type="submission" date="2021-02" db="EMBL/GenBank/DDBJ databases">
        <title>Fulvivirga sp. S481 isolated from sea water.</title>
        <authorList>
            <person name="Bae S.S."/>
            <person name="Baek K."/>
        </authorList>
    </citation>
    <scope>NUCLEOTIDE SEQUENCE</scope>
    <source>
        <strain evidence="1">S481</strain>
    </source>
</reference>
<name>A0A974WHL2_9BACT</name>
<dbReference type="EMBL" id="CP070608">
    <property type="protein sequence ID" value="QSE97387.1"/>
    <property type="molecule type" value="Genomic_DNA"/>
</dbReference>
<dbReference type="AlphaFoldDB" id="A0A974WHL2"/>
<evidence type="ECO:0000313" key="1">
    <source>
        <dbReference type="EMBL" id="QSE97387.1"/>
    </source>
</evidence>
<dbReference type="SUPFAM" id="SSF54427">
    <property type="entry name" value="NTF2-like"/>
    <property type="match status" value="1"/>
</dbReference>
<dbReference type="InterPro" id="IPR032710">
    <property type="entry name" value="NTF2-like_dom_sf"/>
</dbReference>
<sequence>MNKLYVIALTVLIACQSQSETSVDSSILMEVDTEFSAMSEENGMVEAFLFYADPEVVKLSQGSYPIIGKSNLSESFSKIDDSNIELTWKPLKAEIAKSGELGYTYGKYYFTTRDSVEQTSTGYYISVWKQQADGSWKYVLDGGAEGPIE</sequence>
<dbReference type="RefSeq" id="WP_205721898.1">
    <property type="nucleotide sequence ID" value="NZ_CP070608.1"/>
</dbReference>
<accession>A0A974WHL2</accession>